<protein>
    <submittedName>
        <fullName evidence="1">Uncharacterized protein</fullName>
    </submittedName>
</protein>
<evidence type="ECO:0000313" key="2">
    <source>
        <dbReference type="Proteomes" id="UP000468943"/>
    </source>
</evidence>
<evidence type="ECO:0000313" key="1">
    <source>
        <dbReference type="EMBL" id="MXO55569.1"/>
    </source>
</evidence>
<dbReference type="EMBL" id="WTYS01000001">
    <property type="protein sequence ID" value="MXO55569.1"/>
    <property type="molecule type" value="Genomic_DNA"/>
</dbReference>
<dbReference type="RefSeq" id="WP_160596877.1">
    <property type="nucleotide sequence ID" value="NZ_WTYS01000001.1"/>
</dbReference>
<name>A0A6I4SIP8_9SPHN</name>
<dbReference type="AlphaFoldDB" id="A0A6I4SIP8"/>
<gene>
    <name evidence="1" type="ORF">GRI36_01605</name>
</gene>
<comment type="caution">
    <text evidence="1">The sequence shown here is derived from an EMBL/GenBank/DDBJ whole genome shotgun (WGS) entry which is preliminary data.</text>
</comment>
<reference evidence="1 2" key="1">
    <citation type="submission" date="2019-12" db="EMBL/GenBank/DDBJ databases">
        <title>Genomic-based taxomic classification of the family Erythrobacteraceae.</title>
        <authorList>
            <person name="Xu L."/>
        </authorList>
    </citation>
    <scope>NUCLEOTIDE SEQUENCE [LARGE SCALE GENOMIC DNA]</scope>
    <source>
        <strain evidence="1 2">JCM 17802</strain>
    </source>
</reference>
<accession>A0A6I4SIP8</accession>
<proteinExistence type="predicted"/>
<keyword evidence="2" id="KW-1185">Reference proteome</keyword>
<dbReference type="Proteomes" id="UP000468943">
    <property type="component" value="Unassembled WGS sequence"/>
</dbReference>
<sequence length="188" mass="21169">MFDSEPLVANQAFANWMEFLQLALTAFEDRMIIAKSASVDDGLAHLFNAYVEFYLSLVEANETVGLPLTKADIKSIVFDFWPTREIDLGLERALATKIAYADNFRLSSSGTKDSRIEAAMMVAAEVEGLESSDPVETVRKSIQRYRRKIKGMSVFQLDRETLTIQRLDAERSLLEGLPGKKGRPRRSD</sequence>
<organism evidence="1 2">
    <name type="scientific">Pontixanthobacter gangjinensis</name>
    <dbReference type="NCBI Taxonomy" id="1028742"/>
    <lineage>
        <taxon>Bacteria</taxon>
        <taxon>Pseudomonadati</taxon>
        <taxon>Pseudomonadota</taxon>
        <taxon>Alphaproteobacteria</taxon>
        <taxon>Sphingomonadales</taxon>
        <taxon>Erythrobacteraceae</taxon>
        <taxon>Pontixanthobacter</taxon>
    </lineage>
</organism>